<dbReference type="InterPro" id="IPR001202">
    <property type="entry name" value="WW_dom"/>
</dbReference>
<dbReference type="FunFam" id="1.10.10.440:FF:000022">
    <property type="entry name" value="Pre-mRNA-processing protein 40A"/>
    <property type="match status" value="1"/>
</dbReference>
<dbReference type="FunFam" id="1.10.10.440:FF:000026">
    <property type="entry name" value="Pre-mRNA-processing protein 40A"/>
    <property type="match status" value="1"/>
</dbReference>
<dbReference type="PROSITE" id="PS51676">
    <property type="entry name" value="FF"/>
    <property type="match status" value="5"/>
</dbReference>
<dbReference type="FunFam" id="1.10.10.440:FF:000013">
    <property type="entry name" value="pre-mRNA-processing protein 40A isoform X1"/>
    <property type="match status" value="1"/>
</dbReference>
<feature type="compositionally biased region" description="Polar residues" evidence="10">
    <location>
        <begin position="326"/>
        <end position="341"/>
    </location>
</feature>
<dbReference type="Proteomes" id="UP000823388">
    <property type="component" value="Chromosome 2K"/>
</dbReference>
<comment type="caution">
    <text evidence="13">The sequence shown here is derived from an EMBL/GenBank/DDBJ whole genome shotgun (WGS) entry which is preliminary data.</text>
</comment>
<keyword evidence="2" id="KW-0507">mRNA processing</keyword>
<dbReference type="GO" id="GO:0071004">
    <property type="term" value="C:U2-type prespliceosome"/>
    <property type="evidence" value="ECO:0007669"/>
    <property type="project" value="TreeGrafter"/>
</dbReference>
<feature type="compositionally biased region" description="Pro residues" evidence="10">
    <location>
        <begin position="8"/>
        <end position="17"/>
    </location>
</feature>
<keyword evidence="4" id="KW-0508">mRNA splicing</keyword>
<dbReference type="InterPro" id="IPR036020">
    <property type="entry name" value="WW_dom_sf"/>
</dbReference>
<evidence type="ECO:0000256" key="1">
    <source>
        <dbReference type="ARBA" id="ARBA00004123"/>
    </source>
</evidence>
<dbReference type="InterPro" id="IPR036517">
    <property type="entry name" value="FF_domain_sf"/>
</dbReference>
<keyword evidence="3" id="KW-0677">Repeat</keyword>
<feature type="compositionally biased region" description="Basic and acidic residues" evidence="10">
    <location>
        <begin position="932"/>
        <end position="942"/>
    </location>
</feature>
<feature type="compositionally biased region" description="Polar residues" evidence="10">
    <location>
        <begin position="406"/>
        <end position="422"/>
    </location>
</feature>
<feature type="compositionally biased region" description="Basic residues" evidence="10">
    <location>
        <begin position="943"/>
        <end position="952"/>
    </location>
</feature>
<dbReference type="SMART" id="SM00456">
    <property type="entry name" value="WW"/>
    <property type="match status" value="2"/>
</dbReference>
<evidence type="ECO:0000256" key="9">
    <source>
        <dbReference type="SAM" id="Coils"/>
    </source>
</evidence>
<feature type="domain" description="FF" evidence="12">
    <location>
        <begin position="798"/>
        <end position="863"/>
    </location>
</feature>
<feature type="region of interest" description="Disordered" evidence="10">
    <location>
        <begin position="872"/>
        <end position="1026"/>
    </location>
</feature>
<dbReference type="PROSITE" id="PS01159">
    <property type="entry name" value="WW_DOMAIN_1"/>
    <property type="match status" value="1"/>
</dbReference>
<dbReference type="EMBL" id="CM029039">
    <property type="protein sequence ID" value="KAG2642839.1"/>
    <property type="molecule type" value="Genomic_DNA"/>
</dbReference>
<accession>A0A8T0WI93</accession>
<evidence type="ECO:0000313" key="13">
    <source>
        <dbReference type="EMBL" id="KAG2642839.1"/>
    </source>
</evidence>
<comment type="function">
    <text evidence="6">Binds the phosphorylated C-terminal domain (CTD) of the largest subunit of RNA polymerase II and functions as a scaffold for RNA processing machineries. May be involved in pre-mRNA splicing.</text>
</comment>
<keyword evidence="14" id="KW-1185">Reference proteome</keyword>
<dbReference type="Gene3D" id="2.20.70.10">
    <property type="match status" value="2"/>
</dbReference>
<dbReference type="Pfam" id="PF01846">
    <property type="entry name" value="FF"/>
    <property type="match status" value="5"/>
</dbReference>
<dbReference type="GO" id="GO:0005685">
    <property type="term" value="C:U1 snRNP"/>
    <property type="evidence" value="ECO:0007669"/>
    <property type="project" value="TreeGrafter"/>
</dbReference>
<comment type="similarity">
    <text evidence="7">Belongs to the PRPF40 family.</text>
</comment>
<evidence type="ECO:0000259" key="11">
    <source>
        <dbReference type="PROSITE" id="PS50020"/>
    </source>
</evidence>
<dbReference type="FunFam" id="1.10.10.440:FF:000024">
    <property type="entry name" value="Pre-mRNA-processing protein 40A"/>
    <property type="match status" value="1"/>
</dbReference>
<evidence type="ECO:0000259" key="12">
    <source>
        <dbReference type="PROSITE" id="PS51676"/>
    </source>
</evidence>
<dbReference type="PANTHER" id="PTHR11864:SF0">
    <property type="entry name" value="PRP40 PRE-MRNA PROCESSING FACTOR 40 HOMOLOG A (YEAST)"/>
    <property type="match status" value="1"/>
</dbReference>
<comment type="subcellular location">
    <subcellularLocation>
        <location evidence="1">Nucleus</location>
    </subcellularLocation>
</comment>
<dbReference type="PANTHER" id="PTHR11864">
    <property type="entry name" value="PRE-MRNA-PROCESSING PROTEIN PRP40"/>
    <property type="match status" value="1"/>
</dbReference>
<feature type="region of interest" description="Disordered" evidence="10">
    <location>
        <begin position="1"/>
        <end position="45"/>
    </location>
</feature>
<dbReference type="FunFam" id="2.20.70.10:FF:000228">
    <property type="entry name" value="Pre-mRNA-processing protein 40A"/>
    <property type="match status" value="1"/>
</dbReference>
<dbReference type="InterPro" id="IPR039726">
    <property type="entry name" value="Prp40-like"/>
</dbReference>
<keyword evidence="5" id="KW-0539">Nucleus</keyword>
<dbReference type="Pfam" id="PF00397">
    <property type="entry name" value="WW"/>
    <property type="match status" value="2"/>
</dbReference>
<dbReference type="GO" id="GO:0070063">
    <property type="term" value="F:RNA polymerase binding"/>
    <property type="evidence" value="ECO:0007669"/>
    <property type="project" value="UniProtKB-ARBA"/>
</dbReference>
<feature type="compositionally biased region" description="Acidic residues" evidence="10">
    <location>
        <begin position="423"/>
        <end position="434"/>
    </location>
</feature>
<dbReference type="GO" id="GO:0045292">
    <property type="term" value="P:mRNA cis splicing, via spliceosome"/>
    <property type="evidence" value="ECO:0007669"/>
    <property type="project" value="InterPro"/>
</dbReference>
<evidence type="ECO:0000256" key="3">
    <source>
        <dbReference type="ARBA" id="ARBA00022737"/>
    </source>
</evidence>
<gene>
    <name evidence="13" type="ORF">PVAP13_2KG283100</name>
</gene>
<feature type="region of interest" description="Disordered" evidence="10">
    <location>
        <begin position="312"/>
        <end position="341"/>
    </location>
</feature>
<dbReference type="AlphaFoldDB" id="A0A8T0WI93"/>
<dbReference type="GO" id="GO:0003723">
    <property type="term" value="F:RNA binding"/>
    <property type="evidence" value="ECO:0007669"/>
    <property type="project" value="TreeGrafter"/>
</dbReference>
<keyword evidence="9" id="KW-0175">Coiled coil</keyword>
<evidence type="ECO:0000256" key="8">
    <source>
        <dbReference type="ARBA" id="ARBA00064817"/>
    </source>
</evidence>
<feature type="domain" description="WW" evidence="11">
    <location>
        <begin position="231"/>
        <end position="264"/>
    </location>
</feature>
<evidence type="ECO:0000256" key="7">
    <source>
        <dbReference type="ARBA" id="ARBA00061317"/>
    </source>
</evidence>
<protein>
    <recommendedName>
        <fullName evidence="15">Pre-mRNA-processing protein 40A</fullName>
    </recommendedName>
</protein>
<dbReference type="SUPFAM" id="SSF81698">
    <property type="entry name" value="FF domain"/>
    <property type="match status" value="5"/>
</dbReference>
<feature type="compositionally biased region" description="Acidic residues" evidence="10">
    <location>
        <begin position="1015"/>
        <end position="1026"/>
    </location>
</feature>
<proteinExistence type="inferred from homology"/>
<dbReference type="CDD" id="cd00201">
    <property type="entry name" value="WW"/>
    <property type="match status" value="2"/>
</dbReference>
<feature type="region of interest" description="Disordered" evidence="10">
    <location>
        <begin position="353"/>
        <end position="435"/>
    </location>
</feature>
<feature type="compositionally biased region" description="Basic and acidic residues" evidence="10">
    <location>
        <begin position="1002"/>
        <end position="1014"/>
    </location>
</feature>
<dbReference type="PROSITE" id="PS50020">
    <property type="entry name" value="WW_DOMAIN_2"/>
    <property type="match status" value="2"/>
</dbReference>
<dbReference type="SUPFAM" id="SSF51045">
    <property type="entry name" value="WW domain"/>
    <property type="match status" value="2"/>
</dbReference>
<comment type="subunit">
    <text evidence="8">Interacts (via the WW domains) with the phosphorylated C-terminal domain of NRPB1 (via CTD domain).</text>
</comment>
<evidence type="ECO:0000256" key="4">
    <source>
        <dbReference type="ARBA" id="ARBA00023187"/>
    </source>
</evidence>
<dbReference type="FunFam" id="1.10.10.440:FF:000019">
    <property type="entry name" value="Pre-mRNA-processing protein 40A"/>
    <property type="match status" value="1"/>
</dbReference>
<feature type="domain" description="WW" evidence="11">
    <location>
        <begin position="272"/>
        <end position="305"/>
    </location>
</feature>
<dbReference type="Gene3D" id="1.10.10.440">
    <property type="entry name" value="FF domain"/>
    <property type="match status" value="5"/>
</dbReference>
<evidence type="ECO:0000256" key="6">
    <source>
        <dbReference type="ARBA" id="ARBA00056384"/>
    </source>
</evidence>
<dbReference type="SMART" id="SM00441">
    <property type="entry name" value="FF"/>
    <property type="match status" value="5"/>
</dbReference>
<evidence type="ECO:0000256" key="2">
    <source>
        <dbReference type="ARBA" id="ARBA00022664"/>
    </source>
</evidence>
<feature type="domain" description="FF" evidence="12">
    <location>
        <begin position="466"/>
        <end position="520"/>
    </location>
</feature>
<sequence length="1026" mass="117371">MASNMQPSGPPQPPRPPMMGSSTQLQNLGPPMPMQFRPVVPSQQPPQFMPPAAQQFRPVGQPMPVANIGMPGQMPHFSQPGQHLSHSSQVPPASQGVPMAYQPARPMSSAPMQPQQQAAYPGGHLPTMHAPMQPPSYTYQPTSIPPAVHPWGTAPGPSMPHVTPLVQPGHQPVPVTATLPSVSILKRSNPLLIHLTFVKFYGLCCLSNVQKFYIIYLGITEFANDKVNSSESSSSDWQEHTAAEGKKYYYNKKTRQSSWEKPVELMTPLERADASTEWKEFTTPEGRKYYFNKVTKQSKWTIPDELKAARELAEKASNQQSDRETGTNAASEPSTIPANQSSTAVGLIAPSAHDASANSVPPGASASHNVDNTSSSSTVGKQNGGPNTSAVPVTTSSEVQLVATDAGTNRNNNENSSVTTAADTEDGTSAEDLEEAKKTMPVAGKINVTPLEEKTSEEEPVVYATKAEAKNAFKSLLESVNVESDWTWDQTMRVIINDKRYGALKTLGERKQAFNEYLNQRKKIEAEEKRIKQRKARDDFLAMLEECKELTSSTRWSKAILMFEDDERFKAVERPREREDLFENYLVELHKKEKAKAVEEHRRHLAEYKTFLESCDFIKATTQWRKVQERLEDDERCSRLEKIDRLNIFQEYIRHLEKEEEEQKRIQKEQVRRQERKNRDAFRKMLEEHVTDGTITAKTRWRDYCSQIKDSQAYLAVASNTSGSTPKELFDDVIEELDKQYLDDKTRVKEVVKSGKIPMITSWTLEEFQTAILDDDALKGISTINIKLIYDDQIERLKEKEQKDAKKRQRLGENFSDLLYSITEISASSTWDDSKQLFEDSQEFRALDSETYARELFEECVVHLKERLKEKERLREEEKAKREKEREEREKKKEKERKEKERKEKDREKEREKEKGKDRSRRDEMDIDGADVENHGSKDKKRDKEKKHKRRHHDTDDVSSERDDKDDAKKSRRHSSDRKKSRKHTHASDSDSENRHKRHKKDRDSSRRNGAHELEDGELGEDGEVH</sequence>
<feature type="compositionally biased region" description="Polar residues" evidence="10">
    <location>
        <begin position="366"/>
        <end position="399"/>
    </location>
</feature>
<organism evidence="13 14">
    <name type="scientific">Panicum virgatum</name>
    <name type="common">Blackwell switchgrass</name>
    <dbReference type="NCBI Taxonomy" id="38727"/>
    <lineage>
        <taxon>Eukaryota</taxon>
        <taxon>Viridiplantae</taxon>
        <taxon>Streptophyta</taxon>
        <taxon>Embryophyta</taxon>
        <taxon>Tracheophyta</taxon>
        <taxon>Spermatophyta</taxon>
        <taxon>Magnoliopsida</taxon>
        <taxon>Liliopsida</taxon>
        <taxon>Poales</taxon>
        <taxon>Poaceae</taxon>
        <taxon>PACMAD clade</taxon>
        <taxon>Panicoideae</taxon>
        <taxon>Panicodae</taxon>
        <taxon>Paniceae</taxon>
        <taxon>Panicinae</taxon>
        <taxon>Panicum</taxon>
        <taxon>Panicum sect. Hiantes</taxon>
    </lineage>
</organism>
<feature type="domain" description="FF" evidence="12">
    <location>
        <begin position="533"/>
        <end position="588"/>
    </location>
</feature>
<name>A0A8T0WI93_PANVG</name>
<feature type="coiled-coil region" evidence="9">
    <location>
        <begin position="649"/>
        <end position="678"/>
    </location>
</feature>
<evidence type="ECO:0000256" key="5">
    <source>
        <dbReference type="ARBA" id="ARBA00023242"/>
    </source>
</evidence>
<feature type="domain" description="FF" evidence="12">
    <location>
        <begin position="601"/>
        <end position="655"/>
    </location>
</feature>
<evidence type="ECO:0008006" key="15">
    <source>
        <dbReference type="Google" id="ProtNLM"/>
    </source>
</evidence>
<feature type="domain" description="FF" evidence="12">
    <location>
        <begin position="674"/>
        <end position="736"/>
    </location>
</feature>
<reference evidence="13" key="1">
    <citation type="submission" date="2020-05" db="EMBL/GenBank/DDBJ databases">
        <title>WGS assembly of Panicum virgatum.</title>
        <authorList>
            <person name="Lovell J.T."/>
            <person name="Jenkins J."/>
            <person name="Shu S."/>
            <person name="Juenger T.E."/>
            <person name="Schmutz J."/>
        </authorList>
    </citation>
    <scope>NUCLEOTIDE SEQUENCE</scope>
    <source>
        <strain evidence="13">AP13</strain>
    </source>
</reference>
<dbReference type="InterPro" id="IPR002713">
    <property type="entry name" value="FF_domain"/>
</dbReference>
<feature type="compositionally biased region" description="Basic and acidic residues" evidence="10">
    <location>
        <begin position="953"/>
        <end position="969"/>
    </location>
</feature>
<feature type="compositionally biased region" description="Basic and acidic residues" evidence="10">
    <location>
        <begin position="872"/>
        <end position="924"/>
    </location>
</feature>
<evidence type="ECO:0000313" key="14">
    <source>
        <dbReference type="Proteomes" id="UP000823388"/>
    </source>
</evidence>
<dbReference type="Pfam" id="PF25432">
    <property type="entry name" value="FF_PRPF40A"/>
    <property type="match status" value="1"/>
</dbReference>
<dbReference type="FunFam" id="2.20.70.10:FF:000127">
    <property type="entry name" value="Pre-mRNA-processing protein 40A"/>
    <property type="match status" value="1"/>
</dbReference>
<feature type="compositionally biased region" description="Basic residues" evidence="10">
    <location>
        <begin position="970"/>
        <end position="985"/>
    </location>
</feature>
<evidence type="ECO:0000256" key="10">
    <source>
        <dbReference type="SAM" id="MobiDB-lite"/>
    </source>
</evidence>